<dbReference type="Proteomes" id="UP000615446">
    <property type="component" value="Unassembled WGS sequence"/>
</dbReference>
<dbReference type="Pfam" id="PF06979">
    <property type="entry name" value="TMEM70"/>
    <property type="match status" value="1"/>
</dbReference>
<dbReference type="PANTHER" id="PTHR14549">
    <property type="entry name" value="TRANSMEMBRANE PROTEIN 223"/>
    <property type="match status" value="1"/>
</dbReference>
<dbReference type="InterPro" id="IPR026100">
    <property type="entry name" value="Tmem223"/>
</dbReference>
<dbReference type="EMBL" id="BLAL01000009">
    <property type="protein sequence ID" value="GES73613.1"/>
    <property type="molecule type" value="Genomic_DNA"/>
</dbReference>
<dbReference type="OrthoDB" id="5950063at2759"/>
<keyword evidence="1" id="KW-0812">Transmembrane</keyword>
<comment type="caution">
    <text evidence="2">The sequence shown here is derived from an EMBL/GenBank/DDBJ whole genome shotgun (WGS) entry which is preliminary data.</text>
</comment>
<feature type="transmembrane region" description="Helical" evidence="1">
    <location>
        <begin position="108"/>
        <end position="126"/>
    </location>
</feature>
<dbReference type="AlphaFoldDB" id="A0A8H3KPS7"/>
<reference evidence="2" key="1">
    <citation type="submission" date="2019-10" db="EMBL/GenBank/DDBJ databases">
        <title>Conservation and host-specific expression of non-tandemly repeated heterogenous ribosome RNA gene in arbuscular mycorrhizal fungi.</title>
        <authorList>
            <person name="Maeda T."/>
            <person name="Kobayashi Y."/>
            <person name="Nakagawa T."/>
            <person name="Ezawa T."/>
            <person name="Yamaguchi K."/>
            <person name="Bino T."/>
            <person name="Nishimoto Y."/>
            <person name="Shigenobu S."/>
            <person name="Kawaguchi M."/>
        </authorList>
    </citation>
    <scope>NUCLEOTIDE SEQUENCE</scope>
    <source>
        <strain evidence="2">HR1</strain>
    </source>
</reference>
<evidence type="ECO:0008006" key="4">
    <source>
        <dbReference type="Google" id="ProtNLM"/>
    </source>
</evidence>
<protein>
    <recommendedName>
        <fullName evidence="4">Transmembrane protein</fullName>
    </recommendedName>
</protein>
<gene>
    <name evidence="2" type="ORF">RCL2_000113700</name>
</gene>
<keyword evidence="1" id="KW-0472">Membrane</keyword>
<dbReference type="GO" id="GO:0005739">
    <property type="term" value="C:mitochondrion"/>
    <property type="evidence" value="ECO:0007669"/>
    <property type="project" value="TreeGrafter"/>
</dbReference>
<evidence type="ECO:0000256" key="1">
    <source>
        <dbReference type="SAM" id="Phobius"/>
    </source>
</evidence>
<organism evidence="2 3">
    <name type="scientific">Rhizophagus clarus</name>
    <dbReference type="NCBI Taxonomy" id="94130"/>
    <lineage>
        <taxon>Eukaryota</taxon>
        <taxon>Fungi</taxon>
        <taxon>Fungi incertae sedis</taxon>
        <taxon>Mucoromycota</taxon>
        <taxon>Glomeromycotina</taxon>
        <taxon>Glomeromycetes</taxon>
        <taxon>Glomerales</taxon>
        <taxon>Glomeraceae</taxon>
        <taxon>Rhizophagus</taxon>
    </lineage>
</organism>
<evidence type="ECO:0000313" key="3">
    <source>
        <dbReference type="Proteomes" id="UP000615446"/>
    </source>
</evidence>
<sequence length="269" mass="31411">MLKKLPIYYISKQPIYTINIQNSKECFMKNFNVKCFNTRIISRRLYQTKLSKNDFASISTNSEKSSFTKINEERMSSLSLKESVKSFNDRLKRGDVVIYRAPEDSNKFFLWWHIAAFLQLIFWVNLAELSWRYQQKKKNTQDSSINISSLDKYKPIMYVASYLFAGLGIGAAMIAIPARSILTMSILKNGKMAKIITGRKYQWGREKKIPVKKLYINQSVCNEKGSGKIMSALFLRSEYEKMAYILDRSGRFEDSKIFDLLFYRNTKGK</sequence>
<proteinExistence type="predicted"/>
<name>A0A8H3KPS7_9GLOM</name>
<keyword evidence="1" id="KW-1133">Transmembrane helix</keyword>
<feature type="transmembrane region" description="Helical" evidence="1">
    <location>
        <begin position="156"/>
        <end position="182"/>
    </location>
</feature>
<dbReference type="PANTHER" id="PTHR14549:SF2">
    <property type="entry name" value="TRANSMEMBRANE PROTEIN 223"/>
    <property type="match status" value="1"/>
</dbReference>
<dbReference type="InterPro" id="IPR045325">
    <property type="entry name" value="TMEM70/TMEM186/TMEM223"/>
</dbReference>
<accession>A0A8H3KPS7</accession>
<evidence type="ECO:0000313" key="2">
    <source>
        <dbReference type="EMBL" id="GES73613.1"/>
    </source>
</evidence>